<keyword evidence="1" id="KW-0812">Transmembrane</keyword>
<evidence type="ECO:0000313" key="2">
    <source>
        <dbReference type="EMBL" id="MBP3959138.1"/>
    </source>
</evidence>
<keyword evidence="3" id="KW-1185">Reference proteome</keyword>
<evidence type="ECO:0000256" key="1">
    <source>
        <dbReference type="SAM" id="Phobius"/>
    </source>
</evidence>
<accession>A0ABS5BZK4</accession>
<gene>
    <name evidence="2" type="ORF">J8F10_28165</name>
</gene>
<reference evidence="2 3" key="1">
    <citation type="submission" date="2021-04" db="EMBL/GenBank/DDBJ databases">
        <authorList>
            <person name="Ivanova A."/>
        </authorList>
    </citation>
    <scope>NUCLEOTIDE SEQUENCE [LARGE SCALE GENOMIC DNA]</scope>
    <source>
        <strain evidence="2 3">G18</strain>
    </source>
</reference>
<keyword evidence="1" id="KW-0472">Membrane</keyword>
<name>A0ABS5BZK4_9BACT</name>
<proteinExistence type="predicted"/>
<organism evidence="2 3">
    <name type="scientific">Gemmata palustris</name>
    <dbReference type="NCBI Taxonomy" id="2822762"/>
    <lineage>
        <taxon>Bacteria</taxon>
        <taxon>Pseudomonadati</taxon>
        <taxon>Planctomycetota</taxon>
        <taxon>Planctomycetia</taxon>
        <taxon>Gemmatales</taxon>
        <taxon>Gemmataceae</taxon>
        <taxon>Gemmata</taxon>
    </lineage>
</organism>
<protein>
    <submittedName>
        <fullName evidence="2">Uncharacterized protein</fullName>
    </submittedName>
</protein>
<comment type="caution">
    <text evidence="2">The sequence shown here is derived from an EMBL/GenBank/DDBJ whole genome shotgun (WGS) entry which is preliminary data.</text>
</comment>
<evidence type="ECO:0000313" key="3">
    <source>
        <dbReference type="Proteomes" id="UP000676565"/>
    </source>
</evidence>
<dbReference type="Proteomes" id="UP000676565">
    <property type="component" value="Unassembled WGS sequence"/>
</dbReference>
<sequence length="90" mass="9583">MLAQGAASEANKPWAGNAEHMKTVILLVAVLAVTLVLMAFTSWLFPKKPEPPDEMKDLHNPDGIVGVLFLGHGCIGIVIVFACAILFGLI</sequence>
<feature type="transmembrane region" description="Helical" evidence="1">
    <location>
        <begin position="24"/>
        <end position="45"/>
    </location>
</feature>
<dbReference type="RefSeq" id="WP_210659679.1">
    <property type="nucleotide sequence ID" value="NZ_JAGKQQ010000001.1"/>
</dbReference>
<feature type="transmembrane region" description="Helical" evidence="1">
    <location>
        <begin position="65"/>
        <end position="89"/>
    </location>
</feature>
<dbReference type="EMBL" id="JAGKQQ010000001">
    <property type="protein sequence ID" value="MBP3959138.1"/>
    <property type="molecule type" value="Genomic_DNA"/>
</dbReference>
<keyword evidence="1" id="KW-1133">Transmembrane helix</keyword>